<dbReference type="Pfam" id="PF00096">
    <property type="entry name" value="zf-C2H2"/>
    <property type="match status" value="3"/>
</dbReference>
<sequence length="115" mass="12975">TAGGPGQDTGRGVKAEWYVSSPSTGSIREENGVRWHVCPYCTKEFRKPSDLVRHIRIHTHEKPFKCPQCFRAFAVKSTLTAHIKTHTGIKAFKCQYCMKSFSTSGSLKVHIRLHT</sequence>
<feature type="domain" description="C2H2-type" evidence="7">
    <location>
        <begin position="92"/>
        <end position="115"/>
    </location>
</feature>
<dbReference type="PROSITE" id="PS00028">
    <property type="entry name" value="ZINC_FINGER_C2H2_1"/>
    <property type="match status" value="3"/>
</dbReference>
<evidence type="ECO:0000313" key="8">
    <source>
        <dbReference type="EMBL" id="KAK2094179.1"/>
    </source>
</evidence>
<keyword evidence="9" id="KW-1185">Reference proteome</keyword>
<feature type="domain" description="C2H2-type" evidence="7">
    <location>
        <begin position="36"/>
        <end position="63"/>
    </location>
</feature>
<evidence type="ECO:0000313" key="9">
    <source>
        <dbReference type="Proteomes" id="UP001266305"/>
    </source>
</evidence>
<evidence type="ECO:0000259" key="7">
    <source>
        <dbReference type="PROSITE" id="PS50157"/>
    </source>
</evidence>
<feature type="domain" description="C2H2-type" evidence="7">
    <location>
        <begin position="64"/>
        <end position="91"/>
    </location>
</feature>
<reference evidence="8 9" key="1">
    <citation type="submission" date="2023-05" db="EMBL/GenBank/DDBJ databases">
        <title>B98-5 Cell Line De Novo Hybrid Assembly: An Optical Mapping Approach.</title>
        <authorList>
            <person name="Kananen K."/>
            <person name="Auerbach J.A."/>
            <person name="Kautto E."/>
            <person name="Blachly J.S."/>
        </authorList>
    </citation>
    <scope>NUCLEOTIDE SEQUENCE [LARGE SCALE GENOMIC DNA]</scope>
    <source>
        <strain evidence="8">B95-8</strain>
        <tissue evidence="8">Cell line</tissue>
    </source>
</reference>
<dbReference type="PANTHER" id="PTHR24396:SF21">
    <property type="entry name" value="ZINC FINGER PROTEIN 236"/>
    <property type="match status" value="1"/>
</dbReference>
<dbReference type="PANTHER" id="PTHR24396">
    <property type="entry name" value="ZINC FINGER PROTEIN"/>
    <property type="match status" value="1"/>
</dbReference>
<evidence type="ECO:0000256" key="4">
    <source>
        <dbReference type="ARBA" id="ARBA00022833"/>
    </source>
</evidence>
<comment type="caution">
    <text evidence="8">The sequence shown here is derived from an EMBL/GenBank/DDBJ whole genome shotgun (WGS) entry which is preliminary data.</text>
</comment>
<feature type="non-terminal residue" evidence="8">
    <location>
        <position position="1"/>
    </location>
</feature>
<dbReference type="InterPro" id="IPR013087">
    <property type="entry name" value="Znf_C2H2_type"/>
</dbReference>
<dbReference type="InterPro" id="IPR036236">
    <property type="entry name" value="Znf_C2H2_sf"/>
</dbReference>
<name>A0ABQ9UBJ3_SAGOE</name>
<keyword evidence="2" id="KW-0479">Metal-binding</keyword>
<organism evidence="8 9">
    <name type="scientific">Saguinus oedipus</name>
    <name type="common">Cotton-top tamarin</name>
    <name type="synonym">Oedipomidas oedipus</name>
    <dbReference type="NCBI Taxonomy" id="9490"/>
    <lineage>
        <taxon>Eukaryota</taxon>
        <taxon>Metazoa</taxon>
        <taxon>Chordata</taxon>
        <taxon>Craniata</taxon>
        <taxon>Vertebrata</taxon>
        <taxon>Euteleostomi</taxon>
        <taxon>Mammalia</taxon>
        <taxon>Eutheria</taxon>
        <taxon>Euarchontoglires</taxon>
        <taxon>Primates</taxon>
        <taxon>Haplorrhini</taxon>
        <taxon>Platyrrhini</taxon>
        <taxon>Cebidae</taxon>
        <taxon>Callitrichinae</taxon>
        <taxon>Saguinus</taxon>
    </lineage>
</organism>
<gene>
    <name evidence="8" type="ORF">P7K49_027917</name>
</gene>
<keyword evidence="3 6" id="KW-0863">Zinc-finger</keyword>
<evidence type="ECO:0000256" key="3">
    <source>
        <dbReference type="ARBA" id="ARBA00022771"/>
    </source>
</evidence>
<comment type="subcellular location">
    <subcellularLocation>
        <location evidence="1">Nucleus</location>
    </subcellularLocation>
</comment>
<dbReference type="Proteomes" id="UP001266305">
    <property type="component" value="Unassembled WGS sequence"/>
</dbReference>
<protein>
    <recommendedName>
        <fullName evidence="7">C2H2-type domain-containing protein</fullName>
    </recommendedName>
</protein>
<keyword evidence="5" id="KW-0539">Nucleus</keyword>
<dbReference type="InterPro" id="IPR051643">
    <property type="entry name" value="Transcr_Reg_ZincFinger"/>
</dbReference>
<evidence type="ECO:0000256" key="6">
    <source>
        <dbReference type="PROSITE-ProRule" id="PRU00042"/>
    </source>
</evidence>
<feature type="non-terminal residue" evidence="8">
    <location>
        <position position="115"/>
    </location>
</feature>
<proteinExistence type="predicted"/>
<dbReference type="SMART" id="SM00355">
    <property type="entry name" value="ZnF_C2H2"/>
    <property type="match status" value="3"/>
</dbReference>
<accession>A0ABQ9UBJ3</accession>
<dbReference type="SUPFAM" id="SSF57667">
    <property type="entry name" value="beta-beta-alpha zinc fingers"/>
    <property type="match status" value="2"/>
</dbReference>
<dbReference type="EMBL" id="JASSZA010000014">
    <property type="protein sequence ID" value="KAK2094179.1"/>
    <property type="molecule type" value="Genomic_DNA"/>
</dbReference>
<dbReference type="Gene3D" id="3.30.160.60">
    <property type="entry name" value="Classic Zinc Finger"/>
    <property type="match status" value="3"/>
</dbReference>
<evidence type="ECO:0000256" key="1">
    <source>
        <dbReference type="ARBA" id="ARBA00004123"/>
    </source>
</evidence>
<evidence type="ECO:0000256" key="2">
    <source>
        <dbReference type="ARBA" id="ARBA00022723"/>
    </source>
</evidence>
<evidence type="ECO:0000256" key="5">
    <source>
        <dbReference type="ARBA" id="ARBA00023242"/>
    </source>
</evidence>
<dbReference type="PROSITE" id="PS50157">
    <property type="entry name" value="ZINC_FINGER_C2H2_2"/>
    <property type="match status" value="3"/>
</dbReference>
<keyword evidence="4" id="KW-0862">Zinc</keyword>